<dbReference type="Proteomes" id="UP000214646">
    <property type="component" value="Unassembled WGS sequence"/>
</dbReference>
<organism evidence="1 2">
    <name type="scientific">Fimbriiglobus ruber</name>
    <dbReference type="NCBI Taxonomy" id="1908690"/>
    <lineage>
        <taxon>Bacteria</taxon>
        <taxon>Pseudomonadati</taxon>
        <taxon>Planctomycetota</taxon>
        <taxon>Planctomycetia</taxon>
        <taxon>Gemmatales</taxon>
        <taxon>Gemmataceae</taxon>
        <taxon>Fimbriiglobus</taxon>
    </lineage>
</organism>
<name>A0A225DKN5_9BACT</name>
<gene>
    <name evidence="1" type="ORF">FRUB_07887</name>
</gene>
<dbReference type="AlphaFoldDB" id="A0A225DKN5"/>
<comment type="caution">
    <text evidence="1">The sequence shown here is derived from an EMBL/GenBank/DDBJ whole genome shotgun (WGS) entry which is preliminary data.</text>
</comment>
<proteinExistence type="predicted"/>
<reference evidence="2" key="1">
    <citation type="submission" date="2017-06" db="EMBL/GenBank/DDBJ databases">
        <title>Genome analysis of Fimbriiglobus ruber SP5, the first member of the order Planctomycetales with confirmed chitinolytic capability.</title>
        <authorList>
            <person name="Ravin N.V."/>
            <person name="Rakitin A.L."/>
            <person name="Ivanova A.A."/>
            <person name="Beletsky A.V."/>
            <person name="Kulichevskaya I.S."/>
            <person name="Mardanov A.V."/>
            <person name="Dedysh S.N."/>
        </authorList>
    </citation>
    <scope>NUCLEOTIDE SEQUENCE [LARGE SCALE GENOMIC DNA]</scope>
    <source>
        <strain evidence="2">SP5</strain>
    </source>
</reference>
<keyword evidence="2" id="KW-1185">Reference proteome</keyword>
<evidence type="ECO:0000313" key="1">
    <source>
        <dbReference type="EMBL" id="OWK36965.1"/>
    </source>
</evidence>
<sequence>MRAIGMGYIRRFTVGGGAKPKLKTRDWFLWQDRVYLLV</sequence>
<accession>A0A225DKN5</accession>
<dbReference type="EMBL" id="NIDE01000015">
    <property type="protein sequence ID" value="OWK36965.1"/>
    <property type="molecule type" value="Genomic_DNA"/>
</dbReference>
<evidence type="ECO:0000313" key="2">
    <source>
        <dbReference type="Proteomes" id="UP000214646"/>
    </source>
</evidence>
<protein>
    <submittedName>
        <fullName evidence="1">Uncharacterized protein</fullName>
    </submittedName>
</protein>